<keyword evidence="1" id="KW-0472">Membrane</keyword>
<evidence type="ECO:0000313" key="4">
    <source>
        <dbReference type="Proteomes" id="UP000184123"/>
    </source>
</evidence>
<organism evidence="3 4">
    <name type="scientific">Halomonas cupida</name>
    <dbReference type="NCBI Taxonomy" id="44933"/>
    <lineage>
        <taxon>Bacteria</taxon>
        <taxon>Pseudomonadati</taxon>
        <taxon>Pseudomonadota</taxon>
        <taxon>Gammaproteobacteria</taxon>
        <taxon>Oceanospirillales</taxon>
        <taxon>Halomonadaceae</taxon>
        <taxon>Halomonas</taxon>
    </lineage>
</organism>
<dbReference type="RefSeq" id="WP_021817777.1">
    <property type="nucleotide sequence ID" value="NZ_BJXU01000034.1"/>
</dbReference>
<evidence type="ECO:0000313" key="3">
    <source>
        <dbReference type="EMBL" id="SHL79654.1"/>
    </source>
</evidence>
<reference evidence="2 5" key="2">
    <citation type="submission" date="2019-07" db="EMBL/GenBank/DDBJ databases">
        <title>Whole genome shotgun sequence of Halomonas cupida NBRC 102219.</title>
        <authorList>
            <person name="Hosoyama A."/>
            <person name="Uohara A."/>
            <person name="Ohji S."/>
            <person name="Ichikawa N."/>
        </authorList>
    </citation>
    <scope>NUCLEOTIDE SEQUENCE [LARGE SCALE GENOMIC DNA]</scope>
    <source>
        <strain evidence="2 5">NBRC 102219</strain>
    </source>
</reference>
<dbReference type="Proteomes" id="UP000321726">
    <property type="component" value="Unassembled WGS sequence"/>
</dbReference>
<dbReference type="EMBL" id="BJXU01000034">
    <property type="protein sequence ID" value="GEN23093.1"/>
    <property type="molecule type" value="Genomic_DNA"/>
</dbReference>
<keyword evidence="5" id="KW-1185">Reference proteome</keyword>
<name>A0A1M7DJF8_9GAMM</name>
<dbReference type="EMBL" id="FRCA01000003">
    <property type="protein sequence ID" value="SHL79654.1"/>
    <property type="molecule type" value="Genomic_DNA"/>
</dbReference>
<protein>
    <recommendedName>
        <fullName evidence="6">DUF1640 domain-containing protein</fullName>
    </recommendedName>
</protein>
<sequence length="75" mass="8068">MQLGIALYNALRSADVSDEKAMDVVNALESEMQQQLATKQDLSQLETRLTVRLGGMIAGSVGVLSIVMALLKVFS</sequence>
<keyword evidence="1" id="KW-1133">Transmembrane helix</keyword>
<dbReference type="Proteomes" id="UP000184123">
    <property type="component" value="Unassembled WGS sequence"/>
</dbReference>
<reference evidence="3 4" key="1">
    <citation type="submission" date="2016-11" db="EMBL/GenBank/DDBJ databases">
        <authorList>
            <person name="Jaros S."/>
            <person name="Januszkiewicz K."/>
            <person name="Wedrychowicz H."/>
        </authorList>
    </citation>
    <scope>NUCLEOTIDE SEQUENCE [LARGE SCALE GENOMIC DNA]</scope>
    <source>
        <strain evidence="3 4">DSM 4740</strain>
    </source>
</reference>
<evidence type="ECO:0000313" key="2">
    <source>
        <dbReference type="EMBL" id="GEN23093.1"/>
    </source>
</evidence>
<evidence type="ECO:0000256" key="1">
    <source>
        <dbReference type="SAM" id="Phobius"/>
    </source>
</evidence>
<gene>
    <name evidence="2" type="ORF">HCU01_10420</name>
    <name evidence="3" type="ORF">SAMN05660971_01364</name>
</gene>
<evidence type="ECO:0008006" key="6">
    <source>
        <dbReference type="Google" id="ProtNLM"/>
    </source>
</evidence>
<dbReference type="OrthoDB" id="7019386at2"/>
<keyword evidence="1" id="KW-0812">Transmembrane</keyword>
<evidence type="ECO:0000313" key="5">
    <source>
        <dbReference type="Proteomes" id="UP000321726"/>
    </source>
</evidence>
<feature type="transmembrane region" description="Helical" evidence="1">
    <location>
        <begin position="53"/>
        <end position="74"/>
    </location>
</feature>
<accession>A0A1M7DJF8</accession>
<proteinExistence type="predicted"/>
<dbReference type="AlphaFoldDB" id="A0A1M7DJF8"/>